<organism evidence="1 2">
    <name type="scientific">Candidatus Staskawiczbacteria bacterium RIFCSPHIGHO2_01_FULL_36_16</name>
    <dbReference type="NCBI Taxonomy" id="1802200"/>
    <lineage>
        <taxon>Bacteria</taxon>
        <taxon>Candidatus Staskawicziibacteriota</taxon>
    </lineage>
</organism>
<reference evidence="1 2" key="1">
    <citation type="journal article" date="2016" name="Nat. Commun.">
        <title>Thousands of microbial genomes shed light on interconnected biogeochemical processes in an aquifer system.</title>
        <authorList>
            <person name="Anantharaman K."/>
            <person name="Brown C.T."/>
            <person name="Hug L.A."/>
            <person name="Sharon I."/>
            <person name="Castelle C.J."/>
            <person name="Probst A.J."/>
            <person name="Thomas B.C."/>
            <person name="Singh A."/>
            <person name="Wilkins M.J."/>
            <person name="Karaoz U."/>
            <person name="Brodie E.L."/>
            <person name="Williams K.H."/>
            <person name="Hubbard S.S."/>
            <person name="Banfield J.F."/>
        </authorList>
    </citation>
    <scope>NUCLEOTIDE SEQUENCE [LARGE SCALE GENOMIC DNA]</scope>
</reference>
<sequence length="158" mass="17940">MQIILIIIFVAVILGIILFLALSKKCVTYSDSAGNKGGGCFYIWQKGWWSREGLLQTAEAKGYKLLTNVSEFPQEYKEAINAVIDKLKSEENNPGDYYVKIKQAEEYDTNTIIIALIHKDTFEQKDPNKIIAGNPSGKDRNIYYNLDVKIITKDLLTR</sequence>
<comment type="caution">
    <text evidence="1">The sequence shown here is derived from an EMBL/GenBank/DDBJ whole genome shotgun (WGS) entry which is preliminary data.</text>
</comment>
<evidence type="ECO:0000313" key="1">
    <source>
        <dbReference type="EMBL" id="OGZ65538.1"/>
    </source>
</evidence>
<evidence type="ECO:0000313" key="2">
    <source>
        <dbReference type="Proteomes" id="UP000177190"/>
    </source>
</evidence>
<dbReference type="EMBL" id="MHOM01000004">
    <property type="protein sequence ID" value="OGZ65538.1"/>
    <property type="molecule type" value="Genomic_DNA"/>
</dbReference>
<name>A0A1G2HUI9_9BACT</name>
<dbReference type="STRING" id="1802200.A2812_00170"/>
<accession>A0A1G2HUI9</accession>
<gene>
    <name evidence="1" type="ORF">A2812_00170</name>
</gene>
<protein>
    <submittedName>
        <fullName evidence="1">Uncharacterized protein</fullName>
    </submittedName>
</protein>
<proteinExistence type="predicted"/>
<dbReference type="Proteomes" id="UP000177190">
    <property type="component" value="Unassembled WGS sequence"/>
</dbReference>
<dbReference type="AlphaFoldDB" id="A0A1G2HUI9"/>